<accession>A0ABW7CCD9</accession>
<protein>
    <submittedName>
        <fullName evidence="2">Uncharacterized protein</fullName>
    </submittedName>
</protein>
<comment type="caution">
    <text evidence="2">The sequence shown here is derived from an EMBL/GenBank/DDBJ whole genome shotgun (WGS) entry which is preliminary data.</text>
</comment>
<dbReference type="EMBL" id="JAZAQF010000057">
    <property type="protein sequence ID" value="MFG3817824.1"/>
    <property type="molecule type" value="Genomic_DNA"/>
</dbReference>
<sequence>MIGHEITHAVDGEPSSLDRSQGITGDAISSIKGDRPITPRLWLDRD</sequence>
<feature type="compositionally biased region" description="Basic and acidic residues" evidence="1">
    <location>
        <begin position="1"/>
        <end position="11"/>
    </location>
</feature>
<gene>
    <name evidence="2" type="ORF">VPK24_09270</name>
</gene>
<dbReference type="Proteomes" id="UP001604335">
    <property type="component" value="Unassembled WGS sequence"/>
</dbReference>
<feature type="region of interest" description="Disordered" evidence="1">
    <location>
        <begin position="1"/>
        <end position="31"/>
    </location>
</feature>
<evidence type="ECO:0000313" key="2">
    <source>
        <dbReference type="EMBL" id="MFG3817824.1"/>
    </source>
</evidence>
<name>A0ABW7CCD9_9CYAN</name>
<reference evidence="3" key="1">
    <citation type="journal article" date="2024" name="Algal Res.">
        <title>Biochemical, toxicological and genomic investigation of a high-biomass producing Limnothrix strain isolated from Italian shallow drinking water reservoir.</title>
        <authorList>
            <person name="Simonazzi M."/>
            <person name="Shishido T.K."/>
            <person name="Delbaje E."/>
            <person name="Wahlsten M."/>
            <person name="Fewer D.P."/>
            <person name="Sivonen K."/>
            <person name="Pezzolesi L."/>
            <person name="Pistocchi R."/>
        </authorList>
    </citation>
    <scope>NUCLEOTIDE SEQUENCE [LARGE SCALE GENOMIC DNA]</scope>
    <source>
        <strain evidence="3">LRLZ20PSL1</strain>
    </source>
</reference>
<keyword evidence="3" id="KW-1185">Reference proteome</keyword>
<evidence type="ECO:0000256" key="1">
    <source>
        <dbReference type="SAM" id="MobiDB-lite"/>
    </source>
</evidence>
<evidence type="ECO:0000313" key="3">
    <source>
        <dbReference type="Proteomes" id="UP001604335"/>
    </source>
</evidence>
<organism evidence="2 3">
    <name type="scientific">Limnothrix redekei LRLZ20PSL1</name>
    <dbReference type="NCBI Taxonomy" id="3112953"/>
    <lineage>
        <taxon>Bacteria</taxon>
        <taxon>Bacillati</taxon>
        <taxon>Cyanobacteriota</taxon>
        <taxon>Cyanophyceae</taxon>
        <taxon>Pseudanabaenales</taxon>
        <taxon>Pseudanabaenaceae</taxon>
        <taxon>Limnothrix</taxon>
    </lineage>
</organism>
<proteinExistence type="predicted"/>